<name>A0A085LJ76_9BILA</name>
<dbReference type="AlphaFoldDB" id="A0A085LJ76"/>
<dbReference type="EMBL" id="KL363890">
    <property type="protein sequence ID" value="KFD45022.1"/>
    <property type="molecule type" value="Genomic_DNA"/>
</dbReference>
<evidence type="ECO:0000313" key="1">
    <source>
        <dbReference type="EMBL" id="KFD45022.1"/>
    </source>
</evidence>
<protein>
    <recommendedName>
        <fullName evidence="3">Peptidase A2 domain-containing protein</fullName>
    </recommendedName>
</protein>
<dbReference type="SUPFAM" id="SSF50630">
    <property type="entry name" value="Acid proteases"/>
    <property type="match status" value="1"/>
</dbReference>
<evidence type="ECO:0000313" key="2">
    <source>
        <dbReference type="Proteomes" id="UP000030764"/>
    </source>
</evidence>
<proteinExistence type="predicted"/>
<dbReference type="Proteomes" id="UP000030764">
    <property type="component" value="Unassembled WGS sequence"/>
</dbReference>
<dbReference type="InterPro" id="IPR001969">
    <property type="entry name" value="Aspartic_peptidase_AS"/>
</dbReference>
<accession>A0A085LJ76</accession>
<dbReference type="InterPro" id="IPR021109">
    <property type="entry name" value="Peptidase_aspartic_dom_sf"/>
</dbReference>
<reference evidence="1 2" key="1">
    <citation type="journal article" date="2014" name="Nat. Genet.">
        <title>Genome and transcriptome of the porcine whipworm Trichuris suis.</title>
        <authorList>
            <person name="Jex A.R."/>
            <person name="Nejsum P."/>
            <person name="Schwarz E.M."/>
            <person name="Hu L."/>
            <person name="Young N.D."/>
            <person name="Hall R.S."/>
            <person name="Korhonen P.K."/>
            <person name="Liao S."/>
            <person name="Thamsborg S."/>
            <person name="Xia J."/>
            <person name="Xu P."/>
            <person name="Wang S."/>
            <person name="Scheerlinck J.P."/>
            <person name="Hofmann A."/>
            <person name="Sternberg P.W."/>
            <person name="Wang J."/>
            <person name="Gasser R.B."/>
        </authorList>
    </citation>
    <scope>NUCLEOTIDE SEQUENCE [LARGE SCALE GENOMIC DNA]</scope>
    <source>
        <strain evidence="1">DCEP-RM93M</strain>
    </source>
</reference>
<dbReference type="GO" id="GO:0006508">
    <property type="term" value="P:proteolysis"/>
    <property type="evidence" value="ECO:0007669"/>
    <property type="project" value="InterPro"/>
</dbReference>
<keyword evidence="2" id="KW-1185">Reference proteome</keyword>
<dbReference type="PROSITE" id="PS00141">
    <property type="entry name" value="ASP_PROTEASE"/>
    <property type="match status" value="1"/>
</dbReference>
<gene>
    <name evidence="1" type="ORF">M513_14101</name>
</gene>
<sequence length="155" mass="17120">MCRTGAQKVSESAHRTVHSLHEQRSVECGKTFVTVTVQCGQLLTPVKLLLDTGSSVSILPESLFLLHFASVRAEPTSTQLRTYCDNPLRVLHCFPVEIVHKTERQTANLFVCTSETSFLAVDIIDALKIGTRCSQLVPPIASRMDSPEVIVKLEN</sequence>
<dbReference type="GO" id="GO:0004190">
    <property type="term" value="F:aspartic-type endopeptidase activity"/>
    <property type="evidence" value="ECO:0007669"/>
    <property type="project" value="InterPro"/>
</dbReference>
<evidence type="ECO:0008006" key="3">
    <source>
        <dbReference type="Google" id="ProtNLM"/>
    </source>
</evidence>
<organism evidence="1 2">
    <name type="scientific">Trichuris suis</name>
    <name type="common">pig whipworm</name>
    <dbReference type="NCBI Taxonomy" id="68888"/>
    <lineage>
        <taxon>Eukaryota</taxon>
        <taxon>Metazoa</taxon>
        <taxon>Ecdysozoa</taxon>
        <taxon>Nematoda</taxon>
        <taxon>Enoplea</taxon>
        <taxon>Dorylaimia</taxon>
        <taxon>Trichinellida</taxon>
        <taxon>Trichuridae</taxon>
        <taxon>Trichuris</taxon>
    </lineage>
</organism>